<dbReference type="InterPro" id="IPR019223">
    <property type="entry name" value="DUF2147"/>
</dbReference>
<sequence>MIRSHTERIGRAALRRIVLMLALLAVVLATPVLARAASPVGDWLTGEGGAVVRIARCHDGKALCGRIVGIMLDSGARMPVDWQGRPQCGFELIRPSVRRNGELWRGRIVNPRNGNRYHAQFRVDRAGQLALRGYIGLPIFGETRHWMRYDGQVPDSCRIDQTQIAAAGRNGGRARE</sequence>
<evidence type="ECO:0000313" key="2">
    <source>
        <dbReference type="Proteomes" id="UP000007100"/>
    </source>
</evidence>
<name>F0J473_ACIMA</name>
<reference evidence="1 2" key="1">
    <citation type="submission" date="2010-12" db="EMBL/GenBank/DDBJ databases">
        <title>Whole genome sequence of Acidiphilium multivorum AIU301.</title>
        <authorList>
            <person name="Narita-Yamada S."/>
            <person name="Nakamura S."/>
            <person name="Ito N."/>
            <person name="Takarada H."/>
            <person name="Katano Y."/>
            <person name="Nakazawa H."/>
            <person name="Hosoyama A."/>
            <person name="Yamada R."/>
            <person name="Fujita N."/>
        </authorList>
    </citation>
    <scope>NUCLEOTIDE SEQUENCE [LARGE SCALE GENOMIC DNA]</scope>
    <source>
        <strain evidence="2">DSM 11245 / JCM 8867 / AIU301</strain>
    </source>
</reference>
<organism evidence="1 2">
    <name type="scientific">Acidiphilium multivorum (strain DSM 11245 / JCM 8867 / NBRC 100883 / AIU 301)</name>
    <dbReference type="NCBI Taxonomy" id="926570"/>
    <lineage>
        <taxon>Bacteria</taxon>
        <taxon>Pseudomonadati</taxon>
        <taxon>Pseudomonadota</taxon>
        <taxon>Alphaproteobacteria</taxon>
        <taxon>Acetobacterales</taxon>
        <taxon>Acidocellaceae</taxon>
        <taxon>Acidiphilium</taxon>
    </lineage>
</organism>
<keyword evidence="2" id="KW-1185">Reference proteome</keyword>
<evidence type="ECO:0000313" key="1">
    <source>
        <dbReference type="EMBL" id="BAJ82214.1"/>
    </source>
</evidence>
<dbReference type="KEGG" id="amv:ACMV_28670"/>
<dbReference type="HOGENOM" id="CLU_108869_1_1_5"/>
<gene>
    <name evidence="1" type="ordered locus">ACMV_28670</name>
</gene>
<dbReference type="EMBL" id="AP012035">
    <property type="protein sequence ID" value="BAJ82214.1"/>
    <property type="molecule type" value="Genomic_DNA"/>
</dbReference>
<dbReference type="AlphaFoldDB" id="F0J473"/>
<dbReference type="Pfam" id="PF09917">
    <property type="entry name" value="DUF2147"/>
    <property type="match status" value="1"/>
</dbReference>
<proteinExistence type="predicted"/>
<protein>
    <submittedName>
        <fullName evidence="1">Uncharacterized protein</fullName>
    </submittedName>
</protein>
<dbReference type="PANTHER" id="PTHR36919:SF3">
    <property type="entry name" value="BLL5882 PROTEIN"/>
    <property type="match status" value="1"/>
</dbReference>
<dbReference type="Gene3D" id="2.40.128.520">
    <property type="match status" value="1"/>
</dbReference>
<accession>F0J473</accession>
<dbReference type="OrthoDB" id="9811671at2"/>
<dbReference type="PANTHER" id="PTHR36919">
    <property type="entry name" value="BLR1215 PROTEIN"/>
    <property type="match status" value="1"/>
</dbReference>
<dbReference type="Proteomes" id="UP000007100">
    <property type="component" value="Chromosome"/>
</dbReference>